<dbReference type="PANTHER" id="PTHR31126:SF1">
    <property type="entry name" value="TYROSINE SPECIFIC PROTEIN PHOSPHATASES DOMAIN-CONTAINING PROTEIN"/>
    <property type="match status" value="1"/>
</dbReference>
<gene>
    <name evidence="4" type="ORF">C7U54_07610</name>
    <name evidence="2" type="ORF">Fi14EGH31_07910</name>
    <name evidence="3" type="ORF">NE542_08485</name>
</gene>
<comment type="similarity">
    <text evidence="1">Belongs to the protein-tyrosine phosphatase family.</text>
</comment>
<evidence type="ECO:0000256" key="1">
    <source>
        <dbReference type="ARBA" id="ARBA00009580"/>
    </source>
</evidence>
<dbReference type="Proteomes" id="UP001204814">
    <property type="component" value="Unassembled WGS sequence"/>
</dbReference>
<dbReference type="EMBL" id="JANGBO010000007">
    <property type="protein sequence ID" value="MCQ5061861.1"/>
    <property type="molecule type" value="Genomic_DNA"/>
</dbReference>
<dbReference type="Proteomes" id="UP000240974">
    <property type="component" value="Unassembled WGS sequence"/>
</dbReference>
<dbReference type="KEGG" id="fit:Fi14EGH31_07910"/>
<reference evidence="2" key="2">
    <citation type="journal article" date="2020" name="Microbiol. Resour. Announc.">
        <title>Complete Genome Sequence of Faecalibacillus intestinalis JCM 34082, Isolated from Feces from a Healthy Japanese Female.</title>
        <authorList>
            <person name="Sakamoto M."/>
            <person name="Ikeyama N."/>
            <person name="Toyoda A."/>
            <person name="Murakami T."/>
            <person name="Mori H."/>
            <person name="Ohkuma M."/>
        </authorList>
    </citation>
    <scope>NUCLEOTIDE SEQUENCE</scope>
    <source>
        <strain evidence="2">14EGH31</strain>
    </source>
</reference>
<dbReference type="InterPro" id="IPR026893">
    <property type="entry name" value="Tyr/Ser_Pase_IphP-type"/>
</dbReference>
<reference evidence="6" key="3">
    <citation type="submission" date="2020-09" db="EMBL/GenBank/DDBJ databases">
        <title>Complete genome sequencing of Faecalibacillus intestinalis strain 14EGH31.</title>
        <authorList>
            <person name="Sakamoto M."/>
            <person name="Murakami T."/>
            <person name="Mori H."/>
        </authorList>
    </citation>
    <scope>NUCLEOTIDE SEQUENCE [LARGE SCALE GENOMIC DNA]</scope>
    <source>
        <strain evidence="6">14EGH31</strain>
    </source>
</reference>
<keyword evidence="5" id="KW-1185">Reference proteome</keyword>
<evidence type="ECO:0000313" key="2">
    <source>
        <dbReference type="EMBL" id="BCL57079.1"/>
    </source>
</evidence>
<dbReference type="GO" id="GO:0004721">
    <property type="term" value="F:phosphoprotein phosphatase activity"/>
    <property type="evidence" value="ECO:0007669"/>
    <property type="project" value="InterPro"/>
</dbReference>
<dbReference type="InterPro" id="IPR029021">
    <property type="entry name" value="Prot-tyrosine_phosphatase-like"/>
</dbReference>
<dbReference type="AlphaFoldDB" id="A0A2T3G058"/>
<dbReference type="Proteomes" id="UP000593842">
    <property type="component" value="Chromosome"/>
</dbReference>
<reference evidence="4 5" key="1">
    <citation type="journal article" date="2019" name="Int. J. Syst. Evol. Microbiol.">
        <title>Faecalibacillus intestinalis gen. nov., sp. nov. and Faecalibacillus faecis sp. nov., isolated from human faeces.</title>
        <authorList>
            <person name="Seo B."/>
            <person name="Jeon K."/>
            <person name="Baek I."/>
            <person name="Lee Y.M."/>
            <person name="Baek K."/>
            <person name="Ko G."/>
        </authorList>
    </citation>
    <scope>NUCLEOTIDE SEQUENCE [LARGE SCALE GENOMIC DNA]</scope>
    <source>
        <strain evidence="4 5">SNUG30099</strain>
    </source>
</reference>
<evidence type="ECO:0000313" key="4">
    <source>
        <dbReference type="EMBL" id="PST40883.1"/>
    </source>
</evidence>
<dbReference type="SUPFAM" id="SSF52799">
    <property type="entry name" value="(Phosphotyrosine protein) phosphatases II"/>
    <property type="match status" value="1"/>
</dbReference>
<name>A0A2T3G058_9FIRM</name>
<protein>
    <submittedName>
        <fullName evidence="4">Protein-tyrosine-phosphatase</fullName>
    </submittedName>
    <submittedName>
        <fullName evidence="3">Tyrosine-protein phosphatase</fullName>
    </submittedName>
</protein>
<reference evidence="3" key="4">
    <citation type="submission" date="2022-06" db="EMBL/GenBank/DDBJ databases">
        <title>Isolation of gut microbiota from human fecal samples.</title>
        <authorList>
            <person name="Pamer E.G."/>
            <person name="Barat B."/>
            <person name="Waligurski E."/>
            <person name="Medina S."/>
            <person name="Paddock L."/>
            <person name="Mostad J."/>
        </authorList>
    </citation>
    <scope>NUCLEOTIDE SEQUENCE</scope>
    <source>
        <strain evidence="3">DFI.6.24</strain>
    </source>
</reference>
<organism evidence="4 5">
    <name type="scientific">Faecalibacillus intestinalis</name>
    <dbReference type="NCBI Taxonomy" id="1982626"/>
    <lineage>
        <taxon>Bacteria</taxon>
        <taxon>Bacillati</taxon>
        <taxon>Bacillota</taxon>
        <taxon>Erysipelotrichia</taxon>
        <taxon>Erysipelotrichales</taxon>
        <taxon>Coprobacillaceae</taxon>
        <taxon>Faecalibacillus</taxon>
    </lineage>
</organism>
<evidence type="ECO:0000313" key="5">
    <source>
        <dbReference type="Proteomes" id="UP000240974"/>
    </source>
</evidence>
<dbReference type="Pfam" id="PF13350">
    <property type="entry name" value="Y_phosphatase3"/>
    <property type="match status" value="1"/>
</dbReference>
<evidence type="ECO:0000313" key="3">
    <source>
        <dbReference type="EMBL" id="MCQ5061861.1"/>
    </source>
</evidence>
<dbReference type="Gene3D" id="3.90.190.10">
    <property type="entry name" value="Protein tyrosine phosphatase superfamily"/>
    <property type="match status" value="1"/>
</dbReference>
<dbReference type="PANTHER" id="PTHR31126">
    <property type="entry name" value="TYROSINE-PROTEIN PHOSPHATASE"/>
    <property type="match status" value="1"/>
</dbReference>
<evidence type="ECO:0000313" key="6">
    <source>
        <dbReference type="Proteomes" id="UP000593842"/>
    </source>
</evidence>
<dbReference type="RefSeq" id="WP_022000856.1">
    <property type="nucleotide sequence ID" value="NZ_AP024085.1"/>
</dbReference>
<dbReference type="EMBL" id="PYLQ01000009">
    <property type="protein sequence ID" value="PST40883.1"/>
    <property type="molecule type" value="Genomic_DNA"/>
</dbReference>
<dbReference type="GeneID" id="70579222"/>
<dbReference type="EMBL" id="AP024085">
    <property type="protein sequence ID" value="BCL57079.1"/>
    <property type="molecule type" value="Genomic_DNA"/>
</dbReference>
<sequence>MMQLSREERLLHIGKMTNVRDLGGYETQEGYYTKSHKYVRSTCPSGISDDLKEQFYQYGIRTVIDLRSDYELVHQPHSLKGYKDIEYYHINLLQNENMSVLPNDIKDYQDLSGFYIFMIEANKKQLKKVFNIFLNHPYDCTLFNCSAGKDRTGVIACMLLDLAGCHEYDIVKDYSESYENNMAMIKQLEEMIPSEDEKFLGSDPRVMMKFIAYLRENYGSTKGYLLNIGFSDEEIEEIKENFII</sequence>
<accession>A0A2T3G058</accession>
<proteinExistence type="inferred from homology"/>